<dbReference type="PANTHER" id="PTHR10174:SF220">
    <property type="entry name" value="LD41874P"/>
    <property type="match status" value="1"/>
</dbReference>
<dbReference type="CDD" id="cd00170">
    <property type="entry name" value="SEC14"/>
    <property type="match status" value="1"/>
</dbReference>
<dbReference type="Gene3D" id="3.40.525.10">
    <property type="entry name" value="CRAL-TRIO lipid binding domain"/>
    <property type="match status" value="1"/>
</dbReference>
<gene>
    <name evidence="2" type="ORF">TKK_008994</name>
</gene>
<sequence length="309" mass="36165">MSERPVEMLKEDLENGPKLVIGETELTFDFDDLDDYHRDKAEKELRETPEVVDESISELRAMLDEEEDFYLPVDDEFLKRFLRPCKWYPKSAFKLIKRFYRYRQNHPEFYANLLPSNERELLQSGCLTPVPRRSQDGVRMLVIEAGRKWNPKEVTLNQIFRGTICNLEVAVCEPKTQVSGVRVIIDMEGLSLGQVTYFTPSFASAIIEFVSRALPCRLKGVHIVNQSWVFDLVFAFFKPFLHGKLKDRIFFHNGDRSKITDYIDAKALPKKYGGELEFPTNSLGDDYMRFSHNFDNYFTETNKYGYLEE</sequence>
<evidence type="ECO:0000313" key="3">
    <source>
        <dbReference type="Proteomes" id="UP001627154"/>
    </source>
</evidence>
<proteinExistence type="predicted"/>
<dbReference type="InterPro" id="IPR011074">
    <property type="entry name" value="CRAL/TRIO_N_dom"/>
</dbReference>
<dbReference type="Gene3D" id="1.20.5.1200">
    <property type="entry name" value="Alpha-tocopherol transfer"/>
    <property type="match status" value="1"/>
</dbReference>
<dbReference type="PANTHER" id="PTHR10174">
    <property type="entry name" value="ALPHA-TOCOPHEROL TRANSFER PROTEIN-RELATED"/>
    <property type="match status" value="1"/>
</dbReference>
<dbReference type="SMART" id="SM00516">
    <property type="entry name" value="SEC14"/>
    <property type="match status" value="1"/>
</dbReference>
<protein>
    <recommendedName>
        <fullName evidence="1">CRAL-TRIO domain-containing protein</fullName>
    </recommendedName>
</protein>
<dbReference type="AlphaFoldDB" id="A0ABD2WWS3"/>
<dbReference type="InterPro" id="IPR001251">
    <property type="entry name" value="CRAL-TRIO_dom"/>
</dbReference>
<name>A0ABD2WWS3_9HYME</name>
<dbReference type="InterPro" id="IPR036273">
    <property type="entry name" value="CRAL/TRIO_N_dom_sf"/>
</dbReference>
<reference evidence="2 3" key="1">
    <citation type="journal article" date="2024" name="bioRxiv">
        <title>A reference genome for Trichogramma kaykai: A tiny desert-dwelling parasitoid wasp with competing sex-ratio distorters.</title>
        <authorList>
            <person name="Culotta J."/>
            <person name="Lindsey A.R."/>
        </authorList>
    </citation>
    <scope>NUCLEOTIDE SEQUENCE [LARGE SCALE GENOMIC DNA]</scope>
    <source>
        <strain evidence="2 3">KSX58</strain>
    </source>
</reference>
<dbReference type="Proteomes" id="UP001627154">
    <property type="component" value="Unassembled WGS sequence"/>
</dbReference>
<accession>A0ABD2WWS3</accession>
<dbReference type="SUPFAM" id="SSF52087">
    <property type="entry name" value="CRAL/TRIO domain"/>
    <property type="match status" value="1"/>
</dbReference>
<dbReference type="SMART" id="SM01100">
    <property type="entry name" value="CRAL_TRIO_N"/>
    <property type="match status" value="1"/>
</dbReference>
<dbReference type="PRINTS" id="PR00180">
    <property type="entry name" value="CRETINALDHBP"/>
</dbReference>
<evidence type="ECO:0000259" key="1">
    <source>
        <dbReference type="PROSITE" id="PS50191"/>
    </source>
</evidence>
<organism evidence="2 3">
    <name type="scientific">Trichogramma kaykai</name>
    <dbReference type="NCBI Taxonomy" id="54128"/>
    <lineage>
        <taxon>Eukaryota</taxon>
        <taxon>Metazoa</taxon>
        <taxon>Ecdysozoa</taxon>
        <taxon>Arthropoda</taxon>
        <taxon>Hexapoda</taxon>
        <taxon>Insecta</taxon>
        <taxon>Pterygota</taxon>
        <taxon>Neoptera</taxon>
        <taxon>Endopterygota</taxon>
        <taxon>Hymenoptera</taxon>
        <taxon>Apocrita</taxon>
        <taxon>Proctotrupomorpha</taxon>
        <taxon>Chalcidoidea</taxon>
        <taxon>Trichogrammatidae</taxon>
        <taxon>Trichogramma</taxon>
    </lineage>
</organism>
<dbReference type="SUPFAM" id="SSF46938">
    <property type="entry name" value="CRAL/TRIO N-terminal domain"/>
    <property type="match status" value="1"/>
</dbReference>
<comment type="caution">
    <text evidence="2">The sequence shown here is derived from an EMBL/GenBank/DDBJ whole genome shotgun (WGS) entry which is preliminary data.</text>
</comment>
<dbReference type="Pfam" id="PF00650">
    <property type="entry name" value="CRAL_TRIO"/>
    <property type="match status" value="1"/>
</dbReference>
<dbReference type="EMBL" id="JBJJXI010000067">
    <property type="protein sequence ID" value="KAL3396942.1"/>
    <property type="molecule type" value="Genomic_DNA"/>
</dbReference>
<dbReference type="InterPro" id="IPR036865">
    <property type="entry name" value="CRAL-TRIO_dom_sf"/>
</dbReference>
<evidence type="ECO:0000313" key="2">
    <source>
        <dbReference type="EMBL" id="KAL3396942.1"/>
    </source>
</evidence>
<dbReference type="PROSITE" id="PS50191">
    <property type="entry name" value="CRAL_TRIO"/>
    <property type="match status" value="1"/>
</dbReference>
<dbReference type="Gene3D" id="1.10.8.20">
    <property type="entry name" value="N-terminal domain of phosphatidylinositol transfer protein sec14p"/>
    <property type="match status" value="1"/>
</dbReference>
<feature type="domain" description="CRAL-TRIO" evidence="1">
    <location>
        <begin position="115"/>
        <end position="280"/>
    </location>
</feature>
<keyword evidence="3" id="KW-1185">Reference proteome</keyword>